<organism evidence="1 2">
    <name type="scientific">Pedobacter yulinensis</name>
    <dbReference type="NCBI Taxonomy" id="2126353"/>
    <lineage>
        <taxon>Bacteria</taxon>
        <taxon>Pseudomonadati</taxon>
        <taxon>Bacteroidota</taxon>
        <taxon>Sphingobacteriia</taxon>
        <taxon>Sphingobacteriales</taxon>
        <taxon>Sphingobacteriaceae</taxon>
        <taxon>Pedobacter</taxon>
    </lineage>
</organism>
<evidence type="ECO:0000313" key="1">
    <source>
        <dbReference type="EMBL" id="PST83180.1"/>
    </source>
</evidence>
<dbReference type="AlphaFoldDB" id="A0A2T3HL69"/>
<proteinExistence type="predicted"/>
<comment type="caution">
    <text evidence="1">The sequence shown here is derived from an EMBL/GenBank/DDBJ whole genome shotgun (WGS) entry which is preliminary data.</text>
</comment>
<dbReference type="EMBL" id="PYLS01000005">
    <property type="protein sequence ID" value="PST83180.1"/>
    <property type="molecule type" value="Genomic_DNA"/>
</dbReference>
<protein>
    <submittedName>
        <fullName evidence="1">Uncharacterized protein</fullName>
    </submittedName>
</protein>
<name>A0A2T3HL69_9SPHI</name>
<dbReference type="Proteomes" id="UP000240912">
    <property type="component" value="Unassembled WGS sequence"/>
</dbReference>
<gene>
    <name evidence="1" type="ORF">C7T94_11310</name>
</gene>
<sequence>MNDPKRCLFIIQSSDIILFPFDFGRGPFRCSAWTAGPASYFMKADLAFGLVDQSTVALSDSHDDLPE</sequence>
<reference evidence="1 2" key="1">
    <citation type="submission" date="2018-03" db="EMBL/GenBank/DDBJ databases">
        <authorList>
            <person name="Keele B.F."/>
        </authorList>
    </citation>
    <scope>NUCLEOTIDE SEQUENCE [LARGE SCALE GENOMIC DNA]</scope>
    <source>
        <strain evidence="1 2">YL28-9</strain>
    </source>
</reference>
<accession>A0A2T3HL69</accession>
<keyword evidence="2" id="KW-1185">Reference proteome</keyword>
<evidence type="ECO:0000313" key="2">
    <source>
        <dbReference type="Proteomes" id="UP000240912"/>
    </source>
</evidence>